<dbReference type="Gene3D" id="3.20.20.190">
    <property type="entry name" value="Phosphatidylinositol (PI) phosphodiesterase"/>
    <property type="match status" value="1"/>
</dbReference>
<dbReference type="InterPro" id="IPR030395">
    <property type="entry name" value="GP_PDE_dom"/>
</dbReference>
<gene>
    <name evidence="3" type="ORF">D6T63_03385</name>
</gene>
<feature type="domain" description="GP-PDE" evidence="2">
    <location>
        <begin position="35"/>
        <end position="335"/>
    </location>
</feature>
<sequence>MRVSRTATLTTTALVLAATAFSAAPAHAERPDDRFDLQAHRGGTSLYTESTLASFSNALELGVTTLELDTQVTADGAVVVTHDRQINAGKCRDTAPATPNDPEFPYVGKYITNLTLDQVKTLECGYQQLPQFPEQHLSTGPMIELADVFNLVKQYRANTVKLNIETKVEAGAPEQTAPREQFVSAVIEEIHHHRMSHQVSIQSFDWGSLRLAEELDSSLPRVALTNGDFLQVGQPGASPWLGGLDADDYDGNLVALADELGVEAISPVHGNPQGGNIDDAGYRAYVTAEMVTGAHDAGMEVIPWTVDDPATMRFLMDLGIDGLITDQPDRLREVMEERGLKLPKQFSAPGSKG</sequence>
<dbReference type="Proteomes" id="UP000272560">
    <property type="component" value="Unassembled WGS sequence"/>
</dbReference>
<name>A0A3A5M3Y7_9MICC</name>
<feature type="signal peptide" evidence="1">
    <location>
        <begin position="1"/>
        <end position="28"/>
    </location>
</feature>
<proteinExistence type="predicted"/>
<dbReference type="OrthoDB" id="9758957at2"/>
<keyword evidence="1" id="KW-0732">Signal</keyword>
<dbReference type="PROSITE" id="PS51704">
    <property type="entry name" value="GP_PDE"/>
    <property type="match status" value="1"/>
</dbReference>
<dbReference type="PANTHER" id="PTHR46211:SF14">
    <property type="entry name" value="GLYCEROPHOSPHODIESTER PHOSPHODIESTERASE"/>
    <property type="match status" value="1"/>
</dbReference>
<organism evidence="3 4">
    <name type="scientific">Arthrobacter cheniae</name>
    <dbReference type="NCBI Taxonomy" id="1258888"/>
    <lineage>
        <taxon>Bacteria</taxon>
        <taxon>Bacillati</taxon>
        <taxon>Actinomycetota</taxon>
        <taxon>Actinomycetes</taxon>
        <taxon>Micrococcales</taxon>
        <taxon>Micrococcaceae</taxon>
        <taxon>Arthrobacter</taxon>
    </lineage>
</organism>
<keyword evidence="4" id="KW-1185">Reference proteome</keyword>
<evidence type="ECO:0000313" key="3">
    <source>
        <dbReference type="EMBL" id="RJT81819.1"/>
    </source>
</evidence>
<evidence type="ECO:0000256" key="1">
    <source>
        <dbReference type="SAM" id="SignalP"/>
    </source>
</evidence>
<dbReference type="AlphaFoldDB" id="A0A3A5M3Y7"/>
<dbReference type="PANTHER" id="PTHR46211">
    <property type="entry name" value="GLYCEROPHOSPHORYL DIESTER PHOSPHODIESTERASE"/>
    <property type="match status" value="1"/>
</dbReference>
<comment type="caution">
    <text evidence="3">The sequence shown here is derived from an EMBL/GenBank/DDBJ whole genome shotgun (WGS) entry which is preliminary data.</text>
</comment>
<dbReference type="PROSITE" id="PS50007">
    <property type="entry name" value="PIPLC_X_DOMAIN"/>
    <property type="match status" value="1"/>
</dbReference>
<feature type="chain" id="PRO_5039561631" evidence="1">
    <location>
        <begin position="29"/>
        <end position="353"/>
    </location>
</feature>
<protein>
    <submittedName>
        <fullName evidence="3">Glycerophosphodiester phosphodiesterase</fullName>
    </submittedName>
</protein>
<evidence type="ECO:0000259" key="2">
    <source>
        <dbReference type="PROSITE" id="PS51704"/>
    </source>
</evidence>
<evidence type="ECO:0000313" key="4">
    <source>
        <dbReference type="Proteomes" id="UP000272560"/>
    </source>
</evidence>
<dbReference type="Pfam" id="PF03009">
    <property type="entry name" value="GDPD"/>
    <property type="match status" value="1"/>
</dbReference>
<dbReference type="EMBL" id="QZVT01000002">
    <property type="protein sequence ID" value="RJT81819.1"/>
    <property type="molecule type" value="Genomic_DNA"/>
</dbReference>
<reference evidence="3 4" key="1">
    <citation type="submission" date="2018-09" db="EMBL/GenBank/DDBJ databases">
        <title>Novel species of Arthrobacter.</title>
        <authorList>
            <person name="Liu Q."/>
            <person name="Xin Y.-H."/>
        </authorList>
    </citation>
    <scope>NUCLEOTIDE SEQUENCE [LARGE SCALE GENOMIC DNA]</scope>
    <source>
        <strain evidence="3 4">Hz2</strain>
    </source>
</reference>
<dbReference type="GO" id="GO:0006629">
    <property type="term" value="P:lipid metabolic process"/>
    <property type="evidence" value="ECO:0007669"/>
    <property type="project" value="InterPro"/>
</dbReference>
<dbReference type="InterPro" id="IPR017946">
    <property type="entry name" value="PLC-like_Pdiesterase_TIM-brl"/>
</dbReference>
<dbReference type="SUPFAM" id="SSF51695">
    <property type="entry name" value="PLC-like phosphodiesterases"/>
    <property type="match status" value="1"/>
</dbReference>
<dbReference type="GO" id="GO:0008081">
    <property type="term" value="F:phosphoric diester hydrolase activity"/>
    <property type="evidence" value="ECO:0007669"/>
    <property type="project" value="InterPro"/>
</dbReference>
<accession>A0A3A5M3Y7</accession>